<dbReference type="Proteomes" id="UP000824469">
    <property type="component" value="Unassembled WGS sequence"/>
</dbReference>
<dbReference type="EMBL" id="JAHRHJ020000600">
    <property type="protein sequence ID" value="KAH9293896.1"/>
    <property type="molecule type" value="Genomic_DNA"/>
</dbReference>
<gene>
    <name evidence="2" type="ORF">KI387_040903</name>
</gene>
<name>A0AA38C7F5_TAXCH</name>
<evidence type="ECO:0000313" key="3">
    <source>
        <dbReference type="Proteomes" id="UP000824469"/>
    </source>
</evidence>
<feature type="non-terminal residue" evidence="2">
    <location>
        <position position="1"/>
    </location>
</feature>
<reference evidence="2 3" key="1">
    <citation type="journal article" date="2021" name="Nat. Plants">
        <title>The Taxus genome provides insights into paclitaxel biosynthesis.</title>
        <authorList>
            <person name="Xiong X."/>
            <person name="Gou J."/>
            <person name="Liao Q."/>
            <person name="Li Y."/>
            <person name="Zhou Q."/>
            <person name="Bi G."/>
            <person name="Li C."/>
            <person name="Du R."/>
            <person name="Wang X."/>
            <person name="Sun T."/>
            <person name="Guo L."/>
            <person name="Liang H."/>
            <person name="Lu P."/>
            <person name="Wu Y."/>
            <person name="Zhang Z."/>
            <person name="Ro D.K."/>
            <person name="Shang Y."/>
            <person name="Huang S."/>
            <person name="Yan J."/>
        </authorList>
    </citation>
    <scope>NUCLEOTIDE SEQUENCE [LARGE SCALE GENOMIC DNA]</scope>
    <source>
        <strain evidence="2">Ta-2019</strain>
    </source>
</reference>
<sequence>DSGALLAHFDGCVAHSSMSKDDLAQKAHEGRACAEKNEARKTEGRRVEWAHEEMRQT</sequence>
<feature type="region of interest" description="Disordered" evidence="1">
    <location>
        <begin position="34"/>
        <end position="57"/>
    </location>
</feature>
<comment type="caution">
    <text evidence="2">The sequence shown here is derived from an EMBL/GenBank/DDBJ whole genome shotgun (WGS) entry which is preliminary data.</text>
</comment>
<feature type="non-terminal residue" evidence="2">
    <location>
        <position position="57"/>
    </location>
</feature>
<proteinExistence type="predicted"/>
<evidence type="ECO:0000313" key="2">
    <source>
        <dbReference type="EMBL" id="KAH9293896.1"/>
    </source>
</evidence>
<protein>
    <submittedName>
        <fullName evidence="2">Uncharacterized protein</fullName>
    </submittedName>
</protein>
<evidence type="ECO:0000256" key="1">
    <source>
        <dbReference type="SAM" id="MobiDB-lite"/>
    </source>
</evidence>
<keyword evidence="3" id="KW-1185">Reference proteome</keyword>
<organism evidence="2 3">
    <name type="scientific">Taxus chinensis</name>
    <name type="common">Chinese yew</name>
    <name type="synonym">Taxus wallichiana var. chinensis</name>
    <dbReference type="NCBI Taxonomy" id="29808"/>
    <lineage>
        <taxon>Eukaryota</taxon>
        <taxon>Viridiplantae</taxon>
        <taxon>Streptophyta</taxon>
        <taxon>Embryophyta</taxon>
        <taxon>Tracheophyta</taxon>
        <taxon>Spermatophyta</taxon>
        <taxon>Pinopsida</taxon>
        <taxon>Pinidae</taxon>
        <taxon>Conifers II</taxon>
        <taxon>Cupressales</taxon>
        <taxon>Taxaceae</taxon>
        <taxon>Taxus</taxon>
    </lineage>
</organism>
<dbReference type="AlphaFoldDB" id="A0AA38C7F5"/>
<accession>A0AA38C7F5</accession>